<dbReference type="Proteomes" id="UP000216188">
    <property type="component" value="Unassembled WGS sequence"/>
</dbReference>
<accession>A0A256G929</accession>
<sequence>MQNRIVEATIARLIDSPQQLSEGDPDRVLFAVLHQVAVDLLQMPIPLLGFPEDAAEAAE</sequence>
<organism evidence="1 2">
    <name type="scientific">Brucella pseudogrignonensis</name>
    <dbReference type="NCBI Taxonomy" id="419475"/>
    <lineage>
        <taxon>Bacteria</taxon>
        <taxon>Pseudomonadati</taxon>
        <taxon>Pseudomonadota</taxon>
        <taxon>Alphaproteobacteria</taxon>
        <taxon>Hyphomicrobiales</taxon>
        <taxon>Brucellaceae</taxon>
        <taxon>Brucella/Ochrobactrum group</taxon>
        <taxon>Brucella</taxon>
    </lineage>
</organism>
<protein>
    <submittedName>
        <fullName evidence="1">Uncharacterized protein</fullName>
    </submittedName>
</protein>
<dbReference type="EMBL" id="NNRM01000039">
    <property type="protein sequence ID" value="OYR23603.1"/>
    <property type="molecule type" value="Genomic_DNA"/>
</dbReference>
<dbReference type="AlphaFoldDB" id="A0A256G929"/>
<proteinExistence type="predicted"/>
<comment type="caution">
    <text evidence="1">The sequence shown here is derived from an EMBL/GenBank/DDBJ whole genome shotgun (WGS) entry which is preliminary data.</text>
</comment>
<evidence type="ECO:0000313" key="1">
    <source>
        <dbReference type="EMBL" id="OYR23603.1"/>
    </source>
</evidence>
<evidence type="ECO:0000313" key="2">
    <source>
        <dbReference type="Proteomes" id="UP000216188"/>
    </source>
</evidence>
<keyword evidence="2" id="KW-1185">Reference proteome</keyword>
<name>A0A256G929_9HYPH</name>
<gene>
    <name evidence="1" type="ORF">CEV34_3607</name>
</gene>
<reference evidence="1 2" key="1">
    <citation type="submission" date="2017-07" db="EMBL/GenBank/DDBJ databases">
        <title>Phylogenetic study on the rhizospheric bacterium Ochrobactrum sp. A44.</title>
        <authorList>
            <person name="Krzyzanowska D.M."/>
            <person name="Ossowicki A."/>
            <person name="Rajewska M."/>
            <person name="Maciag T."/>
            <person name="Kaczynski Z."/>
            <person name="Czerwicka M."/>
            <person name="Jafra S."/>
        </authorList>
    </citation>
    <scope>NUCLEOTIDE SEQUENCE [LARGE SCALE GENOMIC DNA]</scope>
    <source>
        <strain evidence="1 2">CCUG 30717</strain>
    </source>
</reference>
<dbReference type="STRING" id="419475.A8A54_22145"/>